<dbReference type="GeneID" id="97609159"/>
<dbReference type="GO" id="GO:0055086">
    <property type="term" value="P:nucleobase-containing small molecule metabolic process"/>
    <property type="evidence" value="ECO:0007669"/>
    <property type="project" value="UniProtKB-ARBA"/>
</dbReference>
<evidence type="ECO:0000259" key="9">
    <source>
        <dbReference type="PROSITE" id="PS51747"/>
    </source>
</evidence>
<comment type="caution">
    <text evidence="10">The sequence shown here is derived from an EMBL/GenBank/DDBJ whole genome shotgun (WGS) entry which is preliminary data.</text>
</comment>
<dbReference type="InterPro" id="IPR016193">
    <property type="entry name" value="Cytidine_deaminase-like"/>
</dbReference>
<dbReference type="FunFam" id="3.40.140.10:FF:000016">
    <property type="entry name" value="Cytosine deaminase"/>
    <property type="match status" value="1"/>
</dbReference>
<keyword evidence="11" id="KW-1185">Reference proteome</keyword>
<dbReference type="InterPro" id="IPR002125">
    <property type="entry name" value="CMP_dCMP_dom"/>
</dbReference>
<dbReference type="AlphaFoldDB" id="A0A2V2NES6"/>
<keyword evidence="5" id="KW-0479">Metal-binding</keyword>
<dbReference type="InterPro" id="IPR014710">
    <property type="entry name" value="RmlC-like_jellyroll"/>
</dbReference>
<evidence type="ECO:0000256" key="3">
    <source>
        <dbReference type="ARBA" id="ARBA00011738"/>
    </source>
</evidence>
<dbReference type="EMBL" id="QGMZ01000004">
    <property type="protein sequence ID" value="PWR76076.1"/>
    <property type="molecule type" value="Genomic_DNA"/>
</dbReference>
<evidence type="ECO:0000256" key="6">
    <source>
        <dbReference type="ARBA" id="ARBA00022801"/>
    </source>
</evidence>
<dbReference type="Proteomes" id="UP000245934">
    <property type="component" value="Unassembled WGS sequence"/>
</dbReference>
<dbReference type="GO" id="GO:0005737">
    <property type="term" value="C:cytoplasm"/>
    <property type="evidence" value="ECO:0007669"/>
    <property type="project" value="UniProtKB-SubCell"/>
</dbReference>
<dbReference type="CDD" id="cd01285">
    <property type="entry name" value="nucleoside_deaminase"/>
    <property type="match status" value="1"/>
</dbReference>
<feature type="domain" description="CMP/dCMP-type deaminase" evidence="9">
    <location>
        <begin position="129"/>
        <end position="243"/>
    </location>
</feature>
<sequence>MDIYDIRDPHTRVADNSLLVELFHPLRLEKEVSCKYSIAHARVLAHEKTLPHRLIRSSEVYYILSGRGIMHIGNEQKEVQKGKLVYIPPGSSQWIENTGDSELIFLAICDPLWREDDELIGEQHFQTPASSDPFMEAAIEEAELGRKEGGIPIGSVLVRDGKIIGRGHNRRVQNQDPMMHAEIDCLQNAGRIGKYQDCTLYSTLMPCYLCAGAVVQFQIPRVVVGESRTFPGAREFMEAHGVIVTDYSLSRCRDMMESFIRENPELWNEDIGALE</sequence>
<evidence type="ECO:0000256" key="2">
    <source>
        <dbReference type="ARBA" id="ARBA00004496"/>
    </source>
</evidence>
<dbReference type="Gene3D" id="2.60.120.10">
    <property type="entry name" value="Jelly Rolls"/>
    <property type="match status" value="1"/>
</dbReference>
<dbReference type="InterPro" id="IPR013096">
    <property type="entry name" value="Cupin_2"/>
</dbReference>
<evidence type="ECO:0000256" key="4">
    <source>
        <dbReference type="ARBA" id="ARBA00022490"/>
    </source>
</evidence>
<dbReference type="InterPro" id="IPR052044">
    <property type="entry name" value="PKS_Associated_Protein"/>
</dbReference>
<reference evidence="10 11" key="1">
    <citation type="submission" date="2018-05" db="EMBL/GenBank/DDBJ databases">
        <title>Draft genome of Methanospirillum stamsii Pt1.</title>
        <authorList>
            <person name="Dueholm M.S."/>
            <person name="Nielsen P.H."/>
            <person name="Bakmann L.F."/>
            <person name="Otzen D.E."/>
        </authorList>
    </citation>
    <scope>NUCLEOTIDE SEQUENCE [LARGE SCALE GENOMIC DNA]</scope>
    <source>
        <strain evidence="10 11">Pt1</strain>
    </source>
</reference>
<dbReference type="SUPFAM" id="SSF53927">
    <property type="entry name" value="Cytidine deaminase-like"/>
    <property type="match status" value="1"/>
</dbReference>
<keyword evidence="4" id="KW-0963">Cytoplasm</keyword>
<keyword evidence="6" id="KW-0378">Hydrolase</keyword>
<organism evidence="10 11">
    <name type="scientific">Methanospirillum stamsii</name>
    <dbReference type="NCBI Taxonomy" id="1277351"/>
    <lineage>
        <taxon>Archaea</taxon>
        <taxon>Methanobacteriati</taxon>
        <taxon>Methanobacteriota</taxon>
        <taxon>Stenosarchaea group</taxon>
        <taxon>Methanomicrobia</taxon>
        <taxon>Methanomicrobiales</taxon>
        <taxon>Methanospirillaceae</taxon>
        <taxon>Methanospirillum</taxon>
    </lineage>
</organism>
<comment type="cofactor">
    <cofactor evidence="1">
        <name>Zn(2+)</name>
        <dbReference type="ChEBI" id="CHEBI:29105"/>
    </cofactor>
</comment>
<dbReference type="Pfam" id="PF07883">
    <property type="entry name" value="Cupin_2"/>
    <property type="match status" value="1"/>
</dbReference>
<dbReference type="PROSITE" id="PS51747">
    <property type="entry name" value="CYT_DCMP_DEAMINASES_2"/>
    <property type="match status" value="1"/>
</dbReference>
<dbReference type="PANTHER" id="PTHR36114:SF1">
    <property type="entry name" value="16.7 KDA PROTEIN IN WHIE LOCUS"/>
    <property type="match status" value="1"/>
</dbReference>
<dbReference type="InterPro" id="IPR011051">
    <property type="entry name" value="RmlC_Cupin_sf"/>
</dbReference>
<dbReference type="CDD" id="cd02214">
    <property type="entry name" value="cupin_MJ1618"/>
    <property type="match status" value="1"/>
</dbReference>
<comment type="subunit">
    <text evidence="3">Homodimer.</text>
</comment>
<dbReference type="Gene3D" id="3.40.140.10">
    <property type="entry name" value="Cytidine Deaminase, domain 2"/>
    <property type="match status" value="1"/>
</dbReference>
<dbReference type="SUPFAM" id="SSF51182">
    <property type="entry name" value="RmlC-like cupins"/>
    <property type="match status" value="1"/>
</dbReference>
<evidence type="ECO:0000256" key="5">
    <source>
        <dbReference type="ARBA" id="ARBA00022723"/>
    </source>
</evidence>
<dbReference type="RefSeq" id="WP_109939212.1">
    <property type="nucleotide sequence ID" value="NZ_CP176366.1"/>
</dbReference>
<keyword evidence="7" id="KW-0862">Zinc</keyword>
<evidence type="ECO:0000256" key="1">
    <source>
        <dbReference type="ARBA" id="ARBA00001947"/>
    </source>
</evidence>
<evidence type="ECO:0000313" key="10">
    <source>
        <dbReference type="EMBL" id="PWR76076.1"/>
    </source>
</evidence>
<name>A0A2V2NES6_9EURY</name>
<comment type="pathway">
    <text evidence="8">Pyrimidine metabolism.</text>
</comment>
<dbReference type="GO" id="GO:0046872">
    <property type="term" value="F:metal ion binding"/>
    <property type="evidence" value="ECO:0007669"/>
    <property type="project" value="UniProtKB-KW"/>
</dbReference>
<protein>
    <recommendedName>
        <fullName evidence="9">CMP/dCMP-type deaminase domain-containing protein</fullName>
    </recommendedName>
</protein>
<dbReference type="GO" id="GO:0016810">
    <property type="term" value="F:hydrolase activity, acting on carbon-nitrogen (but not peptide) bonds"/>
    <property type="evidence" value="ECO:0007669"/>
    <property type="project" value="UniProtKB-ARBA"/>
</dbReference>
<dbReference type="Pfam" id="PF00383">
    <property type="entry name" value="dCMP_cyt_deam_1"/>
    <property type="match status" value="1"/>
</dbReference>
<dbReference type="GO" id="GO:0072527">
    <property type="term" value="P:pyrimidine-containing compound metabolic process"/>
    <property type="evidence" value="ECO:0007669"/>
    <property type="project" value="UniProtKB-ARBA"/>
</dbReference>
<evidence type="ECO:0000256" key="8">
    <source>
        <dbReference type="ARBA" id="ARBA00060693"/>
    </source>
</evidence>
<gene>
    <name evidence="10" type="ORF">DLD82_00840</name>
</gene>
<evidence type="ECO:0000313" key="11">
    <source>
        <dbReference type="Proteomes" id="UP000245934"/>
    </source>
</evidence>
<accession>A0A2V2NES6</accession>
<proteinExistence type="predicted"/>
<evidence type="ECO:0000256" key="7">
    <source>
        <dbReference type="ARBA" id="ARBA00022833"/>
    </source>
</evidence>
<comment type="subcellular location">
    <subcellularLocation>
        <location evidence="2">Cytoplasm</location>
    </subcellularLocation>
</comment>
<dbReference type="PANTHER" id="PTHR36114">
    <property type="entry name" value="16.7 KDA PROTEIN IN WHIE LOCUS"/>
    <property type="match status" value="1"/>
</dbReference>